<dbReference type="InterPro" id="IPR050386">
    <property type="entry name" value="Glycosyl_hydrolase_5"/>
</dbReference>
<dbReference type="HOGENOM" id="CLU_004624_8_0_1"/>
<keyword evidence="2 4" id="KW-0378">Hydrolase</keyword>
<gene>
    <name evidence="7" type="ORF">GALMADRAFT_240110</name>
</gene>
<dbReference type="GO" id="GO:0009986">
    <property type="term" value="C:cell surface"/>
    <property type="evidence" value="ECO:0007669"/>
    <property type="project" value="TreeGrafter"/>
</dbReference>
<evidence type="ECO:0000256" key="2">
    <source>
        <dbReference type="ARBA" id="ARBA00022801"/>
    </source>
</evidence>
<protein>
    <recommendedName>
        <fullName evidence="6">Glycoside hydrolase family 5 domain-containing protein</fullName>
    </recommendedName>
</protein>
<dbReference type="Pfam" id="PF00150">
    <property type="entry name" value="Cellulase"/>
    <property type="match status" value="1"/>
</dbReference>
<dbReference type="SUPFAM" id="SSF51445">
    <property type="entry name" value="(Trans)glycosidases"/>
    <property type="match status" value="1"/>
</dbReference>
<feature type="compositionally biased region" description="Polar residues" evidence="5">
    <location>
        <begin position="60"/>
        <end position="81"/>
    </location>
</feature>
<comment type="similarity">
    <text evidence="1 4">Belongs to the glycosyl hydrolase 5 (cellulase A) family.</text>
</comment>
<dbReference type="PANTHER" id="PTHR31297">
    <property type="entry name" value="GLUCAN ENDO-1,6-BETA-GLUCOSIDASE B"/>
    <property type="match status" value="1"/>
</dbReference>
<dbReference type="GO" id="GO:0005576">
    <property type="term" value="C:extracellular region"/>
    <property type="evidence" value="ECO:0007669"/>
    <property type="project" value="TreeGrafter"/>
</dbReference>
<evidence type="ECO:0000313" key="7">
    <source>
        <dbReference type="EMBL" id="KDR81860.1"/>
    </source>
</evidence>
<dbReference type="STRING" id="685588.A0A067TF61"/>
<evidence type="ECO:0000256" key="3">
    <source>
        <dbReference type="ARBA" id="ARBA00023295"/>
    </source>
</evidence>
<dbReference type="Proteomes" id="UP000027222">
    <property type="component" value="Unassembled WGS sequence"/>
</dbReference>
<name>A0A067TF61_GALM3</name>
<proteinExistence type="inferred from homology"/>
<keyword evidence="8" id="KW-1185">Reference proteome</keyword>
<dbReference type="GO" id="GO:0046557">
    <property type="term" value="F:glucan endo-1,6-beta-glucosidase activity"/>
    <property type="evidence" value="ECO:0007669"/>
    <property type="project" value="TreeGrafter"/>
</dbReference>
<feature type="region of interest" description="Disordered" evidence="5">
    <location>
        <begin position="55"/>
        <end position="103"/>
    </location>
</feature>
<dbReference type="GO" id="GO:0009251">
    <property type="term" value="P:glucan catabolic process"/>
    <property type="evidence" value="ECO:0007669"/>
    <property type="project" value="TreeGrafter"/>
</dbReference>
<dbReference type="PANTHER" id="PTHR31297:SF43">
    <property type="entry name" value="GLUCAN 1,3-BETA-GLUCOSIDASE 3"/>
    <property type="match status" value="1"/>
</dbReference>
<dbReference type="InterPro" id="IPR001547">
    <property type="entry name" value="Glyco_hydro_5"/>
</dbReference>
<dbReference type="EMBL" id="KL142370">
    <property type="protein sequence ID" value="KDR81860.1"/>
    <property type="molecule type" value="Genomic_DNA"/>
</dbReference>
<feature type="region of interest" description="Disordered" evidence="5">
    <location>
        <begin position="555"/>
        <end position="574"/>
    </location>
</feature>
<dbReference type="AlphaFoldDB" id="A0A067TF61"/>
<organism evidence="7 8">
    <name type="scientific">Galerina marginata (strain CBS 339.88)</name>
    <dbReference type="NCBI Taxonomy" id="685588"/>
    <lineage>
        <taxon>Eukaryota</taxon>
        <taxon>Fungi</taxon>
        <taxon>Dikarya</taxon>
        <taxon>Basidiomycota</taxon>
        <taxon>Agaricomycotina</taxon>
        <taxon>Agaricomycetes</taxon>
        <taxon>Agaricomycetidae</taxon>
        <taxon>Agaricales</taxon>
        <taxon>Agaricineae</taxon>
        <taxon>Strophariaceae</taxon>
        <taxon>Galerina</taxon>
    </lineage>
</organism>
<evidence type="ECO:0000256" key="4">
    <source>
        <dbReference type="RuleBase" id="RU361153"/>
    </source>
</evidence>
<accession>A0A067TF61</accession>
<dbReference type="OrthoDB" id="1887033at2759"/>
<feature type="domain" description="Glycoside hydrolase family 5" evidence="6">
    <location>
        <begin position="190"/>
        <end position="465"/>
    </location>
</feature>
<dbReference type="InterPro" id="IPR017853">
    <property type="entry name" value="GH"/>
</dbReference>
<evidence type="ECO:0000259" key="6">
    <source>
        <dbReference type="Pfam" id="PF00150"/>
    </source>
</evidence>
<reference evidence="8" key="1">
    <citation type="journal article" date="2014" name="Proc. Natl. Acad. Sci. U.S.A.">
        <title>Extensive sampling of basidiomycete genomes demonstrates inadequacy of the white-rot/brown-rot paradigm for wood decay fungi.</title>
        <authorList>
            <person name="Riley R."/>
            <person name="Salamov A.A."/>
            <person name="Brown D.W."/>
            <person name="Nagy L.G."/>
            <person name="Floudas D."/>
            <person name="Held B.W."/>
            <person name="Levasseur A."/>
            <person name="Lombard V."/>
            <person name="Morin E."/>
            <person name="Otillar R."/>
            <person name="Lindquist E.A."/>
            <person name="Sun H."/>
            <person name="LaButti K.M."/>
            <person name="Schmutz J."/>
            <person name="Jabbour D."/>
            <person name="Luo H."/>
            <person name="Baker S.E."/>
            <person name="Pisabarro A.G."/>
            <person name="Walton J.D."/>
            <person name="Blanchette R.A."/>
            <person name="Henrissat B."/>
            <person name="Martin F."/>
            <person name="Cullen D."/>
            <person name="Hibbett D.S."/>
            <person name="Grigoriev I.V."/>
        </authorList>
    </citation>
    <scope>NUCLEOTIDE SEQUENCE [LARGE SCALE GENOMIC DNA]</scope>
    <source>
        <strain evidence="8">CBS 339.88</strain>
    </source>
</reference>
<sequence length="640" mass="69633">MVSFSFSKLSALLSLAYDLKSVAYKPIPIPGGLKAPLAPLAADVAYNVSSSGSSFPPSQVPLSSTTNGTSPLPIASSSPQAKPSGVHRPGKKHKPAKDLEANDPAADCDAAQSYDAPPILDQEFPPHDLTTANVYRYRQQQSVNLGSWYVHEDWMTPSVFECAYGTKGAEIDIAKGWGSVNSARAVLERHWDTFIQESDFAYLASIGINTVRLPIGYWSLGPEYMQGTPFESVAQVYQDAWPRIVRAINQAGKHGLGVLVDLHGAVGSQNGQQHSGMSDGQTNLFSVPENMGKTVGVLTFLTKMLAPVNNVVGIQILNEPTYVPTLEDFYTRCIEAMRAASPEAKHLPLYLHDGFNLDRFSDFLAKRKDFVVQDYHSYFVFTPSDQQESGAQHTVDVEGAIADALNRAAQKQRRNLVVDEWSSALTPQSLKDDNDADTVRREFAAAQMEVYSNATAGWAFWSYKKEDCDDDPGWCFKAAVGTSLPATFFSYGKQTSMEEVTALANEASNLIIPTASADSDARQLSLSSLNVNLHLRDSTYGPSIPHRFQAIRRQRDDHAEPDGEDQATQASSARGYKDGFTTAKVFAAYNMSKLGFIGQFVADAIEVAGPSLVVPSTEDAYGSAFWRGLQDGQSAAMGSR</sequence>
<evidence type="ECO:0000256" key="5">
    <source>
        <dbReference type="SAM" id="MobiDB-lite"/>
    </source>
</evidence>
<evidence type="ECO:0000313" key="8">
    <source>
        <dbReference type="Proteomes" id="UP000027222"/>
    </source>
</evidence>
<evidence type="ECO:0000256" key="1">
    <source>
        <dbReference type="ARBA" id="ARBA00005641"/>
    </source>
</evidence>
<dbReference type="Gene3D" id="3.20.20.80">
    <property type="entry name" value="Glycosidases"/>
    <property type="match status" value="1"/>
</dbReference>
<keyword evidence="3 4" id="KW-0326">Glycosidase</keyword>